<keyword evidence="3" id="KW-1185">Reference proteome</keyword>
<dbReference type="RefSeq" id="WP_166076369.1">
    <property type="nucleotide sequence ID" value="NZ_JAAJBT010000002.1"/>
</dbReference>
<accession>A0ABX0I2A5</accession>
<reference evidence="2 3" key="1">
    <citation type="submission" date="2020-02" db="EMBL/GenBank/DDBJ databases">
        <authorList>
            <person name="Chen W.-M."/>
        </authorList>
    </citation>
    <scope>NUCLEOTIDE SEQUENCE [LARGE SCALE GENOMIC DNA]</scope>
    <source>
        <strain evidence="2 3">KDG-16</strain>
    </source>
</reference>
<sequence>MKKILLLLVFVLISCSKDEANTNSEPDFTLPTITISNPTFSPAEFKFYGNVTSVGSGYSSRGFCWGLNINPIINNNNNQYLTEFTNTAGNFFLTKPYGTDFTPLTTYYVRAYVQANNGDVVYSENITFVTPPKMNLTGSAKKIHTTSLTLSGTVMVNQLEPILPDKKGFCYRTSSGVTVTNGQIIEMNTTDYATYELTPTNLLSNTIYYAKAYVREGASIYYSDEFQFKTAGAIGTSGGYIFYDKGEYSDGWRYLEAAPNNLTYNGSDKILWGCMGTAVNQTQASMGFGPSNTARIISQCSSANCAARLCDNYSINGLSDWFLPSDEELFAFYKSANNVYTIANASTSAKYFWSSTEFNNNEARILDAYDGYLWDYDKNYNLVRVRPVRRF</sequence>
<feature type="chain" id="PRO_5045185013" evidence="1">
    <location>
        <begin position="21"/>
        <end position="391"/>
    </location>
</feature>
<evidence type="ECO:0000256" key="1">
    <source>
        <dbReference type="SAM" id="SignalP"/>
    </source>
</evidence>
<feature type="signal peptide" evidence="1">
    <location>
        <begin position="1"/>
        <end position="20"/>
    </location>
</feature>
<evidence type="ECO:0000313" key="2">
    <source>
        <dbReference type="EMBL" id="NHM01313.1"/>
    </source>
</evidence>
<protein>
    <submittedName>
        <fullName evidence="2">DUF1566 domain-containing protein</fullName>
    </submittedName>
</protein>
<gene>
    <name evidence="2" type="ORF">G4D72_04200</name>
</gene>
<keyword evidence="1" id="KW-0732">Signal</keyword>
<name>A0ABX0I2A5_9FLAO</name>
<dbReference type="Proteomes" id="UP000800984">
    <property type="component" value="Unassembled WGS sequence"/>
</dbReference>
<proteinExistence type="predicted"/>
<comment type="caution">
    <text evidence="2">The sequence shown here is derived from an EMBL/GenBank/DDBJ whole genome shotgun (WGS) entry which is preliminary data.</text>
</comment>
<dbReference type="EMBL" id="JAAJBT010000002">
    <property type="protein sequence ID" value="NHM01313.1"/>
    <property type="molecule type" value="Genomic_DNA"/>
</dbReference>
<organism evidence="2 3">
    <name type="scientific">Flavobacterium difficile</name>
    <dbReference type="NCBI Taxonomy" id="2709659"/>
    <lineage>
        <taxon>Bacteria</taxon>
        <taxon>Pseudomonadati</taxon>
        <taxon>Bacteroidota</taxon>
        <taxon>Flavobacteriia</taxon>
        <taxon>Flavobacteriales</taxon>
        <taxon>Flavobacteriaceae</taxon>
        <taxon>Flavobacterium</taxon>
    </lineage>
</organism>
<dbReference type="PROSITE" id="PS51257">
    <property type="entry name" value="PROKAR_LIPOPROTEIN"/>
    <property type="match status" value="1"/>
</dbReference>
<evidence type="ECO:0000313" key="3">
    <source>
        <dbReference type="Proteomes" id="UP000800984"/>
    </source>
</evidence>